<feature type="transmembrane region" description="Helical" evidence="7">
    <location>
        <begin position="125"/>
        <end position="146"/>
    </location>
</feature>
<feature type="transmembrane region" description="Helical" evidence="7">
    <location>
        <begin position="311"/>
        <end position="332"/>
    </location>
</feature>
<protein>
    <submittedName>
        <fullName evidence="9">Putative glucose transporter rco-3-like protein 2</fullName>
    </submittedName>
</protein>
<dbReference type="InterPro" id="IPR020846">
    <property type="entry name" value="MFS_dom"/>
</dbReference>
<dbReference type="PANTHER" id="PTHR48022">
    <property type="entry name" value="PLASTIDIC GLUCOSE TRANSPORTER 4"/>
    <property type="match status" value="1"/>
</dbReference>
<proteinExistence type="inferred from homology"/>
<evidence type="ECO:0000313" key="9">
    <source>
        <dbReference type="EMBL" id="OLN87617.1"/>
    </source>
</evidence>
<dbReference type="Pfam" id="PF00083">
    <property type="entry name" value="Sugar_tr"/>
    <property type="match status" value="1"/>
</dbReference>
<dbReference type="InterPro" id="IPR036259">
    <property type="entry name" value="MFS_trans_sf"/>
</dbReference>
<dbReference type="PROSITE" id="PS50850">
    <property type="entry name" value="MFS"/>
    <property type="match status" value="1"/>
</dbReference>
<organism evidence="9 10">
    <name type="scientific">Colletotrichum chlorophyti</name>
    <dbReference type="NCBI Taxonomy" id="708187"/>
    <lineage>
        <taxon>Eukaryota</taxon>
        <taxon>Fungi</taxon>
        <taxon>Dikarya</taxon>
        <taxon>Ascomycota</taxon>
        <taxon>Pezizomycotina</taxon>
        <taxon>Sordariomycetes</taxon>
        <taxon>Hypocreomycetidae</taxon>
        <taxon>Glomerellales</taxon>
        <taxon>Glomerellaceae</taxon>
        <taxon>Colletotrichum</taxon>
    </lineage>
</organism>
<comment type="subcellular location">
    <subcellularLocation>
        <location evidence="1">Membrane</location>
        <topology evidence="1">Multi-pass membrane protein</topology>
    </subcellularLocation>
</comment>
<feature type="transmembrane region" description="Helical" evidence="7">
    <location>
        <begin position="409"/>
        <end position="429"/>
    </location>
</feature>
<sequence>MLQFFQTHNYKVTRHITSNLLWVTLVFGMSVFTFGYEGSTLNTIQAMTPFEKRFGDFLPERQAYGFTSNKLAYMNSFPLLVYAVGVIFGAQIGERWGRRLVFILTNIVCMVGTIIVYTAKTYDQLIAGRMIVNFHVGMEAFLIPMFQAEIAPAAVRGSLTAIYGVNGVFAAFIASIITDITSKIPDDNCWKIPVGVGFIFPAFSLFFWVLIPESPRWLLRKGNYAKAVENLHYLYGAMPNYDAEKEAKLLQEALDASETKGKWIDLVKGTNLRRTVNGLIASALATLSGASFSNLYGTIFLKSLKVIDPFMATMVKRGLLLATAITFMFIIDKVGRRRLFLYMGFFSTAVLMIMGGLGTISSPSLDIKKVIVAMTMMFPIFHFVSFGGPLQLTKTEIPHVTLRDKSVMLFWLTANLCNFVASFTLPYLLQEPANLGSRVGLIYGSISAVGLVWGWFCMPEMSRKSLEEIDEMFAAGVPAWKSRHWRGEQTARITDIENVGVVNDSDSERNSIAKPASTPSLDEKPEKVESAPKA</sequence>
<evidence type="ECO:0000256" key="4">
    <source>
        <dbReference type="ARBA" id="ARBA00022989"/>
    </source>
</evidence>
<dbReference type="InterPro" id="IPR005828">
    <property type="entry name" value="MFS_sugar_transport-like"/>
</dbReference>
<keyword evidence="5 7" id="KW-0472">Membrane</keyword>
<dbReference type="STRING" id="708187.A0A1Q8RTF9"/>
<feature type="transmembrane region" description="Helical" evidence="7">
    <location>
        <begin position="158"/>
        <end position="178"/>
    </location>
</feature>
<evidence type="ECO:0000313" key="10">
    <source>
        <dbReference type="Proteomes" id="UP000186583"/>
    </source>
</evidence>
<accession>A0A1Q8RTF9</accession>
<evidence type="ECO:0000256" key="7">
    <source>
        <dbReference type="SAM" id="Phobius"/>
    </source>
</evidence>
<feature type="compositionally biased region" description="Basic and acidic residues" evidence="6">
    <location>
        <begin position="521"/>
        <end position="534"/>
    </location>
</feature>
<feature type="transmembrane region" description="Helical" evidence="7">
    <location>
        <begin position="278"/>
        <end position="299"/>
    </location>
</feature>
<dbReference type="Gene3D" id="1.20.1250.20">
    <property type="entry name" value="MFS general substrate transporter like domains"/>
    <property type="match status" value="1"/>
</dbReference>
<feature type="transmembrane region" description="Helical" evidence="7">
    <location>
        <begin position="100"/>
        <end position="119"/>
    </location>
</feature>
<keyword evidence="4 7" id="KW-1133">Transmembrane helix</keyword>
<comment type="similarity">
    <text evidence="2">Belongs to the major facilitator superfamily. Sugar transporter (TC 2.A.1.1) family.</text>
</comment>
<feature type="region of interest" description="Disordered" evidence="6">
    <location>
        <begin position="497"/>
        <end position="534"/>
    </location>
</feature>
<dbReference type="AlphaFoldDB" id="A0A1Q8RTF9"/>
<dbReference type="PANTHER" id="PTHR48022:SF2">
    <property type="entry name" value="PLASTIDIC GLUCOSE TRANSPORTER 4"/>
    <property type="match status" value="1"/>
</dbReference>
<dbReference type="GO" id="GO:0005351">
    <property type="term" value="F:carbohydrate:proton symporter activity"/>
    <property type="evidence" value="ECO:0007669"/>
    <property type="project" value="TreeGrafter"/>
</dbReference>
<comment type="caution">
    <text evidence="9">The sequence shown here is derived from an EMBL/GenBank/DDBJ whole genome shotgun (WGS) entry which is preliminary data.</text>
</comment>
<keyword evidence="10" id="KW-1185">Reference proteome</keyword>
<feature type="transmembrane region" description="Helical" evidence="7">
    <location>
        <begin position="435"/>
        <end position="456"/>
    </location>
</feature>
<feature type="transmembrane region" description="Helical" evidence="7">
    <location>
        <begin position="370"/>
        <end position="388"/>
    </location>
</feature>
<feature type="transmembrane region" description="Helical" evidence="7">
    <location>
        <begin position="190"/>
        <end position="211"/>
    </location>
</feature>
<dbReference type="OrthoDB" id="6612291at2759"/>
<name>A0A1Q8RTF9_9PEZI</name>
<keyword evidence="9" id="KW-0813">Transport</keyword>
<keyword evidence="9" id="KW-0762">Sugar transport</keyword>
<evidence type="ECO:0000256" key="1">
    <source>
        <dbReference type="ARBA" id="ARBA00004141"/>
    </source>
</evidence>
<reference evidence="9 10" key="1">
    <citation type="submission" date="2016-11" db="EMBL/GenBank/DDBJ databases">
        <title>Draft Genome Assembly of Colletotrichum chlorophyti a pathogen of herbaceous plants.</title>
        <authorList>
            <person name="Gan P."/>
            <person name="Narusaka M."/>
            <person name="Tsushima A."/>
            <person name="Narusaka Y."/>
            <person name="Takano Y."/>
            <person name="Shirasu K."/>
        </authorList>
    </citation>
    <scope>NUCLEOTIDE SEQUENCE [LARGE SCALE GENOMIC DNA]</scope>
    <source>
        <strain evidence="9 10">NTL11</strain>
    </source>
</reference>
<gene>
    <name evidence="9" type="ORF">CCHL11_05644</name>
</gene>
<evidence type="ECO:0000256" key="3">
    <source>
        <dbReference type="ARBA" id="ARBA00022692"/>
    </source>
</evidence>
<evidence type="ECO:0000259" key="8">
    <source>
        <dbReference type="PROSITE" id="PS50850"/>
    </source>
</evidence>
<evidence type="ECO:0000256" key="6">
    <source>
        <dbReference type="SAM" id="MobiDB-lite"/>
    </source>
</evidence>
<dbReference type="InterPro" id="IPR050360">
    <property type="entry name" value="MFS_Sugar_Transporters"/>
</dbReference>
<dbReference type="SUPFAM" id="SSF103473">
    <property type="entry name" value="MFS general substrate transporter"/>
    <property type="match status" value="1"/>
</dbReference>
<feature type="transmembrane region" description="Helical" evidence="7">
    <location>
        <begin position="71"/>
        <end position="88"/>
    </location>
</feature>
<evidence type="ECO:0000256" key="2">
    <source>
        <dbReference type="ARBA" id="ARBA00010992"/>
    </source>
</evidence>
<keyword evidence="3 7" id="KW-0812">Transmembrane</keyword>
<feature type="domain" description="Major facilitator superfamily (MFS) profile" evidence="8">
    <location>
        <begin position="23"/>
        <end position="462"/>
    </location>
</feature>
<dbReference type="GO" id="GO:0016020">
    <property type="term" value="C:membrane"/>
    <property type="evidence" value="ECO:0007669"/>
    <property type="project" value="UniProtKB-SubCell"/>
</dbReference>
<feature type="transmembrane region" description="Helical" evidence="7">
    <location>
        <begin position="20"/>
        <end position="36"/>
    </location>
</feature>
<dbReference type="EMBL" id="MPGH01000089">
    <property type="protein sequence ID" value="OLN87617.1"/>
    <property type="molecule type" value="Genomic_DNA"/>
</dbReference>
<dbReference type="Proteomes" id="UP000186583">
    <property type="component" value="Unassembled WGS sequence"/>
</dbReference>
<feature type="transmembrane region" description="Helical" evidence="7">
    <location>
        <begin position="339"/>
        <end position="358"/>
    </location>
</feature>
<evidence type="ECO:0000256" key="5">
    <source>
        <dbReference type="ARBA" id="ARBA00023136"/>
    </source>
</evidence>